<dbReference type="InterPro" id="IPR032697">
    <property type="entry name" value="SQ_cyclase_N"/>
</dbReference>
<evidence type="ECO:0008006" key="8">
    <source>
        <dbReference type="Google" id="ProtNLM"/>
    </source>
</evidence>
<organism evidence="6 7">
    <name type="scientific">Amycolatopsis coloradensis</name>
    <dbReference type="NCBI Taxonomy" id="76021"/>
    <lineage>
        <taxon>Bacteria</taxon>
        <taxon>Bacillati</taxon>
        <taxon>Actinomycetota</taxon>
        <taxon>Actinomycetes</taxon>
        <taxon>Pseudonocardiales</taxon>
        <taxon>Pseudonocardiaceae</taxon>
        <taxon>Amycolatopsis</taxon>
    </lineage>
</organism>
<comment type="similarity">
    <text evidence="2">Belongs to the terpene cyclase/mutase family.</text>
</comment>
<feature type="domain" description="Squalene cyclase C-terminal" evidence="4">
    <location>
        <begin position="276"/>
        <end position="529"/>
    </location>
</feature>
<comment type="caution">
    <text evidence="6">The sequence shown here is derived from an EMBL/GenBank/DDBJ whole genome shotgun (WGS) entry which is preliminary data.</text>
</comment>
<dbReference type="InterPro" id="IPR032696">
    <property type="entry name" value="SQ_cyclase_C"/>
</dbReference>
<evidence type="ECO:0000256" key="1">
    <source>
        <dbReference type="ARBA" id="ARBA00004999"/>
    </source>
</evidence>
<dbReference type="CDD" id="cd00688">
    <property type="entry name" value="ISOPREN_C2_like"/>
    <property type="match status" value="1"/>
</dbReference>
<sequence>MDVRQLQVRAGKAAERAISNLYGRQREDGSWVDRLSSSTIATALGALSLNRADPAGCQDRVDAAVRWLREHQREDGGWAMADAEWPSSPGMTAFALAALHEVDPEVSHGAIGRARVFLDEHDAVNVIPGLAGEAPKTWPAALPVIWGLTGLRDFAQQPDLPVETILVPRRWRNKVSIALPAILGLGVMQSRTLKRGLPRRLLGRIAEPKALDWLREISGTNGGIEECPMIAGFVYLGLRQAGVGMDLQLASLHYLLQTQREDGSWAIDRDLEISVTAYAIMALREFQDVANEPLLRGTREWLLRNQWNKPFSQFGIPAGGWGWANPSGWPESEDTAVVLGVLADLGVPRAHPSVQLGIQWLLKMQNRDGSWSEWVRDTHIMNDRPCPGVTAHVIMALHRWGLPDSPGSALARALKYLCGKQEDDGSISSVWFRDDTHGTSRLLEAFVDSGNGGAPAAGAARKWLLANQAGDGGWPLRHELPPEGSTAEETAWALFALLKADEDPYGPAVLRAVEWLVNHQDDQGTWRPSTVGLYFDDLCYTDDLIAHTFALRGLGRWIKVIGRSGGSSGDIP</sequence>
<protein>
    <recommendedName>
        <fullName evidence="8">Squalene--hopene cyclase</fullName>
    </recommendedName>
</protein>
<evidence type="ECO:0000313" key="7">
    <source>
        <dbReference type="Proteomes" id="UP000187486"/>
    </source>
</evidence>
<dbReference type="STRING" id="76021.BS329_13685"/>
<dbReference type="EMBL" id="MQUQ01000006">
    <property type="protein sequence ID" value="OLZ52374.1"/>
    <property type="molecule type" value="Genomic_DNA"/>
</dbReference>
<dbReference type="Gene3D" id="1.50.10.20">
    <property type="match status" value="2"/>
</dbReference>
<dbReference type="AlphaFoldDB" id="A0A1R0KUQ2"/>
<feature type="domain" description="Squalene cyclase N-terminal" evidence="5">
    <location>
        <begin position="15"/>
        <end position="170"/>
    </location>
</feature>
<accession>A0A1R0KUQ2</accession>
<proteinExistence type="inferred from homology"/>
<dbReference type="Proteomes" id="UP000187486">
    <property type="component" value="Unassembled WGS sequence"/>
</dbReference>
<dbReference type="SUPFAM" id="SSF48239">
    <property type="entry name" value="Terpenoid cyclases/Protein prenyltransferases"/>
    <property type="match status" value="2"/>
</dbReference>
<dbReference type="UniPathway" id="UPA00337"/>
<dbReference type="PANTHER" id="PTHR11764">
    <property type="entry name" value="TERPENE CYCLASE/MUTASE FAMILY MEMBER"/>
    <property type="match status" value="1"/>
</dbReference>
<dbReference type="OrthoDB" id="9758578at2"/>
<dbReference type="PANTHER" id="PTHR11764:SF20">
    <property type="entry name" value="LANOSTEROL SYNTHASE"/>
    <property type="match status" value="1"/>
</dbReference>
<evidence type="ECO:0000256" key="2">
    <source>
        <dbReference type="ARBA" id="ARBA00009755"/>
    </source>
</evidence>
<dbReference type="InterPro" id="IPR018333">
    <property type="entry name" value="Squalene_cyclase"/>
</dbReference>
<name>A0A1R0KUQ2_9PSEU</name>
<dbReference type="Pfam" id="PF13243">
    <property type="entry name" value="SQHop_cyclase_C"/>
    <property type="match status" value="1"/>
</dbReference>
<dbReference type="Pfam" id="PF13249">
    <property type="entry name" value="SQHop_cyclase_N"/>
    <property type="match status" value="1"/>
</dbReference>
<evidence type="ECO:0000313" key="6">
    <source>
        <dbReference type="EMBL" id="OLZ52374.1"/>
    </source>
</evidence>
<reference evidence="6 7" key="1">
    <citation type="submission" date="2016-01" db="EMBL/GenBank/DDBJ databases">
        <title>Amycolatopsis coloradensis genome sequencing and assembly.</title>
        <authorList>
            <person name="Mayilraj S."/>
        </authorList>
    </citation>
    <scope>NUCLEOTIDE SEQUENCE [LARGE SCALE GENOMIC DNA]</scope>
    <source>
        <strain evidence="6 7">DSM 44225</strain>
    </source>
</reference>
<keyword evidence="7" id="KW-1185">Reference proteome</keyword>
<evidence type="ECO:0000259" key="5">
    <source>
        <dbReference type="Pfam" id="PF13249"/>
    </source>
</evidence>
<dbReference type="GO" id="GO:0005811">
    <property type="term" value="C:lipid droplet"/>
    <property type="evidence" value="ECO:0007669"/>
    <property type="project" value="InterPro"/>
</dbReference>
<dbReference type="GO" id="GO:0016866">
    <property type="term" value="F:intramolecular transferase activity"/>
    <property type="evidence" value="ECO:0007669"/>
    <property type="project" value="InterPro"/>
</dbReference>
<dbReference type="RefSeq" id="WP_076160365.1">
    <property type="nucleotide sequence ID" value="NZ_JBEZVB010000020.1"/>
</dbReference>
<keyword evidence="3" id="KW-0677">Repeat</keyword>
<comment type="pathway">
    <text evidence="1">Secondary metabolite biosynthesis; hopanoid biosynthesis.</text>
</comment>
<gene>
    <name evidence="6" type="ORF">BS329_13685</name>
</gene>
<dbReference type="GO" id="GO:0016104">
    <property type="term" value="P:triterpenoid biosynthetic process"/>
    <property type="evidence" value="ECO:0007669"/>
    <property type="project" value="InterPro"/>
</dbReference>
<dbReference type="InterPro" id="IPR008930">
    <property type="entry name" value="Terpenoid_cyclase/PrenylTrfase"/>
</dbReference>
<evidence type="ECO:0000259" key="4">
    <source>
        <dbReference type="Pfam" id="PF13243"/>
    </source>
</evidence>
<evidence type="ECO:0000256" key="3">
    <source>
        <dbReference type="ARBA" id="ARBA00022737"/>
    </source>
</evidence>